<feature type="domain" description="Helix-turn-helix type 11" evidence="1">
    <location>
        <begin position="9"/>
        <end position="47"/>
    </location>
</feature>
<dbReference type="Proteomes" id="UP001200537">
    <property type="component" value="Unassembled WGS sequence"/>
</dbReference>
<evidence type="ECO:0000313" key="3">
    <source>
        <dbReference type="Proteomes" id="UP001200537"/>
    </source>
</evidence>
<evidence type="ECO:0000313" key="2">
    <source>
        <dbReference type="EMBL" id="MCG4617438.1"/>
    </source>
</evidence>
<name>A0AAJ1F7J9_9ACTO</name>
<proteinExistence type="predicted"/>
<dbReference type="AlphaFoldDB" id="A0AAJ1F7J9"/>
<dbReference type="SUPFAM" id="SSF46785">
    <property type="entry name" value="Winged helix' DNA-binding domain"/>
    <property type="match status" value="1"/>
</dbReference>
<sequence>MSETEPTRQTVLDLIVEKGPVTAAHLAKILSLTTAAVRRHITALESEHRIAVYETYGHTKRGRGRPARHYVATGKGREGLSEDYSKLASRALGFIEQLAGSDGIDTFAAAHSRDIERRYAPLIKEAGSDPRARARALADALTADGYAATVREVGNGGFAVQLCQGNCPVQEVAGEFPQLCEAETQAFSRLLDVHVQRLATLADGEHVCTTSVPIVFPSPKILRKSVNMAD</sequence>
<dbReference type="EMBL" id="JAKNHJ010000004">
    <property type="protein sequence ID" value="MCG4617438.1"/>
    <property type="molecule type" value="Genomic_DNA"/>
</dbReference>
<dbReference type="Gene3D" id="1.10.10.10">
    <property type="entry name" value="Winged helix-like DNA-binding domain superfamily/Winged helix DNA-binding domain"/>
    <property type="match status" value="1"/>
</dbReference>
<dbReference type="RefSeq" id="WP_238127674.1">
    <property type="nucleotide sequence ID" value="NZ_JAKNHJ010000004.1"/>
</dbReference>
<dbReference type="InterPro" id="IPR013196">
    <property type="entry name" value="HTH_11"/>
</dbReference>
<reference evidence="2" key="1">
    <citation type="submission" date="2022-01" db="EMBL/GenBank/DDBJ databases">
        <title>Collection of gut derived symbiotic bacterial strains cultured from healthy donors.</title>
        <authorList>
            <person name="Lin H."/>
            <person name="Kohout C."/>
            <person name="Waligurski E."/>
            <person name="Pamer E.G."/>
        </authorList>
    </citation>
    <scope>NUCLEOTIDE SEQUENCE</scope>
    <source>
        <strain evidence="2">DFI.7.46</strain>
    </source>
</reference>
<protein>
    <submittedName>
        <fullName evidence="2">HTH domain-containing protein</fullName>
    </submittedName>
</protein>
<dbReference type="InterPro" id="IPR036390">
    <property type="entry name" value="WH_DNA-bd_sf"/>
</dbReference>
<dbReference type="InterPro" id="IPR036388">
    <property type="entry name" value="WH-like_DNA-bd_sf"/>
</dbReference>
<gene>
    <name evidence="2" type="ORF">L0M99_02865</name>
</gene>
<evidence type="ECO:0000259" key="1">
    <source>
        <dbReference type="Pfam" id="PF08279"/>
    </source>
</evidence>
<accession>A0AAJ1F7J9</accession>
<dbReference type="Pfam" id="PF08279">
    <property type="entry name" value="HTH_11"/>
    <property type="match status" value="1"/>
</dbReference>
<comment type="caution">
    <text evidence="2">The sequence shown here is derived from an EMBL/GenBank/DDBJ whole genome shotgun (WGS) entry which is preliminary data.</text>
</comment>
<organism evidence="2 3">
    <name type="scientific">Varibaculum cambriense</name>
    <dbReference type="NCBI Taxonomy" id="184870"/>
    <lineage>
        <taxon>Bacteria</taxon>
        <taxon>Bacillati</taxon>
        <taxon>Actinomycetota</taxon>
        <taxon>Actinomycetes</taxon>
        <taxon>Actinomycetales</taxon>
        <taxon>Actinomycetaceae</taxon>
        <taxon>Varibaculum</taxon>
    </lineage>
</organism>